<feature type="compositionally biased region" description="Low complexity" evidence="1">
    <location>
        <begin position="541"/>
        <end position="550"/>
    </location>
</feature>
<feature type="compositionally biased region" description="Polar residues" evidence="1">
    <location>
        <begin position="338"/>
        <end position="352"/>
    </location>
</feature>
<dbReference type="InterPro" id="IPR029005">
    <property type="entry name" value="LIM-bd/SEUSS"/>
</dbReference>
<evidence type="ECO:0000313" key="3">
    <source>
        <dbReference type="Proteomes" id="UP001437256"/>
    </source>
</evidence>
<name>A0ABR2ZTZ0_9AGAR</name>
<feature type="compositionally biased region" description="Low complexity" evidence="1">
    <location>
        <begin position="209"/>
        <end position="220"/>
    </location>
</feature>
<feature type="region of interest" description="Disordered" evidence="1">
    <location>
        <begin position="1"/>
        <end position="51"/>
    </location>
</feature>
<feature type="compositionally biased region" description="Polar residues" evidence="1">
    <location>
        <begin position="582"/>
        <end position="597"/>
    </location>
</feature>
<feature type="region of interest" description="Disordered" evidence="1">
    <location>
        <begin position="891"/>
        <end position="1026"/>
    </location>
</feature>
<feature type="compositionally biased region" description="Basic residues" evidence="1">
    <location>
        <begin position="1015"/>
        <end position="1026"/>
    </location>
</feature>
<feature type="region of interest" description="Disordered" evidence="1">
    <location>
        <begin position="166"/>
        <end position="597"/>
    </location>
</feature>
<accession>A0ABR2ZTZ0</accession>
<dbReference type="EMBL" id="JBBXMP010000057">
    <property type="protein sequence ID" value="KAL0064780.1"/>
    <property type="molecule type" value="Genomic_DNA"/>
</dbReference>
<feature type="compositionally biased region" description="Low complexity" evidence="1">
    <location>
        <begin position="511"/>
        <end position="523"/>
    </location>
</feature>
<feature type="compositionally biased region" description="Polar residues" evidence="1">
    <location>
        <begin position="10"/>
        <end position="35"/>
    </location>
</feature>
<dbReference type="Proteomes" id="UP001437256">
    <property type="component" value="Unassembled WGS sequence"/>
</dbReference>
<feature type="compositionally biased region" description="Polar residues" evidence="1">
    <location>
        <begin position="279"/>
        <end position="290"/>
    </location>
</feature>
<feature type="compositionally biased region" description="Polar residues" evidence="1">
    <location>
        <begin position="310"/>
        <end position="326"/>
    </location>
</feature>
<organism evidence="2 3">
    <name type="scientific">Marasmius tenuissimus</name>
    <dbReference type="NCBI Taxonomy" id="585030"/>
    <lineage>
        <taxon>Eukaryota</taxon>
        <taxon>Fungi</taxon>
        <taxon>Dikarya</taxon>
        <taxon>Basidiomycota</taxon>
        <taxon>Agaricomycotina</taxon>
        <taxon>Agaricomycetes</taxon>
        <taxon>Agaricomycetidae</taxon>
        <taxon>Agaricales</taxon>
        <taxon>Marasmiineae</taxon>
        <taxon>Marasmiaceae</taxon>
        <taxon>Marasmius</taxon>
    </lineage>
</organism>
<dbReference type="PANTHER" id="PTHR10378">
    <property type="entry name" value="LIM DOMAIN-BINDING PROTEIN"/>
    <property type="match status" value="1"/>
</dbReference>
<reference evidence="2 3" key="1">
    <citation type="submission" date="2024-05" db="EMBL/GenBank/DDBJ databases">
        <title>A draft genome resource for the thread blight pathogen Marasmius tenuissimus strain MS-2.</title>
        <authorList>
            <person name="Yulfo-Soto G.E."/>
            <person name="Baruah I.K."/>
            <person name="Amoako-Attah I."/>
            <person name="Bukari Y."/>
            <person name="Meinhardt L.W."/>
            <person name="Bailey B.A."/>
            <person name="Cohen S.P."/>
        </authorList>
    </citation>
    <scope>NUCLEOTIDE SEQUENCE [LARGE SCALE GENOMIC DNA]</scope>
    <source>
        <strain evidence="2 3">MS-2</strain>
    </source>
</reference>
<feature type="compositionally biased region" description="Polar residues" evidence="1">
    <location>
        <begin position="457"/>
        <end position="473"/>
    </location>
</feature>
<feature type="compositionally biased region" description="Polar residues" evidence="1">
    <location>
        <begin position="938"/>
        <end position="953"/>
    </location>
</feature>
<gene>
    <name evidence="2" type="ORF">AAF712_008327</name>
</gene>
<feature type="compositionally biased region" description="Low complexity" evidence="1">
    <location>
        <begin position="970"/>
        <end position="993"/>
    </location>
</feature>
<comment type="caution">
    <text evidence="2">The sequence shown here is derived from an EMBL/GenBank/DDBJ whole genome shotgun (WGS) entry which is preliminary data.</text>
</comment>
<feature type="compositionally biased region" description="Polar residues" evidence="1">
    <location>
        <begin position="897"/>
        <end position="931"/>
    </location>
</feature>
<feature type="compositionally biased region" description="Pro residues" evidence="1">
    <location>
        <begin position="237"/>
        <end position="246"/>
    </location>
</feature>
<evidence type="ECO:0000313" key="2">
    <source>
        <dbReference type="EMBL" id="KAL0064780.1"/>
    </source>
</evidence>
<evidence type="ECO:0000256" key="1">
    <source>
        <dbReference type="SAM" id="MobiDB-lite"/>
    </source>
</evidence>
<feature type="compositionally biased region" description="Pro residues" evidence="1">
    <location>
        <begin position="354"/>
        <end position="372"/>
    </location>
</feature>
<feature type="compositionally biased region" description="Pro residues" evidence="1">
    <location>
        <begin position="960"/>
        <end position="969"/>
    </location>
</feature>
<feature type="compositionally biased region" description="Polar residues" evidence="1">
    <location>
        <begin position="483"/>
        <end position="497"/>
    </location>
</feature>
<sequence length="1026" mass="108658">MRPGVPGMTSIPTMGSSGPFMPNSQQSGLPSGPNSTHPPPMGMIGGNPQNPNGRFLPQSNGMIPGGQQPRQMTLARPNGPPMNPNGGPPMNNMNMGLNFPSSNMMPGPGGQANQIRRVTSQSSIPSGMTPGTLSMGMGQGIGNSSMGMGLNPGMPPNMRQVGQPMPGQPPQMPMRGHMQPEGSMSINRPNPGMSNQNIVRSTPTPLMGSLNPPSSLSQNSMTGVPPQRNDFQNSPHPHLPSSPRPGPTANIGMPGPGSLQNPMNRRTPEDNMLFGGNANFPQGPQNNRMPNGTYPLIPSTPPNQIDMPGSLNNTPNSAANHSNFMTPAQKLGEMHPTENFSPFGLNQGQNGVPSHPPQPHNPSHPGHPPRPPSTHHQSPHPDMGMNIYPARPQSQPQNNHVGRPPSSQAPRPSSLQPPSQHPTPMQQHQQPPAAPPNSAGLPHSGRMPPQNPGGSVGPTSQSLLQTGLRPSSSGGPGQLIPAGSSSTTHVGPSSQPQPLAIAPRPSQLHNPQQAPQQQQQRQPSHPPGAPPADTSPRDESSPPSATTAGPSQPPMPPGSGNGMHGPLPSYQMHMTRPGGQLPNPTAGPSSVPQISSVGHGQGLMRLLQFSGCLATENKTQKLQLAWWNELVREYFTPKAMMKYTLWKDNQRTEAKVFVTTQSGVKSMTLTLDGARERLFDYGHAIVECVSAVWTYKYNNGYTVLLKGPMTVHVVITTAQPAASGHHPHHQLGGNYHLKFENFEFEAKSHEKFIALDSIGGTRSNESPKLARLGSGRHLMNGMSVPGPMDSVMDQDDEERRWEEPRTVIERGTLPGEPVNAFGIPQATMRCLELSDSCADMADLIAYSAEYELGPMDALKALGTRLREAMPHFQPGQMINGFPNMGQGMGTPTAASFPHNSGTATMSTGSPSTLYSPAPTTLTNSNANSITPTMAPASAKNSPQHAPGSTQNSPRKQHKTIPPPSGPPGIAPAIGSSTSVSSSTPGASSGNTPSLTSATLKRKQNPDTDNQPPLKRTQRRQQPRKGP</sequence>
<feature type="compositionally biased region" description="Low complexity" evidence="1">
    <location>
        <begin position="404"/>
        <end position="431"/>
    </location>
</feature>
<protein>
    <submittedName>
        <fullName evidence="2">Uncharacterized protein</fullName>
    </submittedName>
</protein>
<feature type="compositionally biased region" description="Polar residues" evidence="1">
    <location>
        <begin position="182"/>
        <end position="204"/>
    </location>
</feature>
<proteinExistence type="predicted"/>
<dbReference type="Pfam" id="PF01803">
    <property type="entry name" value="LIM_bind"/>
    <property type="match status" value="1"/>
</dbReference>
<keyword evidence="3" id="KW-1185">Reference proteome</keyword>